<gene>
    <name evidence="1" type="ORF">EAH_00058730</name>
</gene>
<accession>U6G9J9</accession>
<evidence type="ECO:0000313" key="1">
    <source>
        <dbReference type="EMBL" id="CDI76810.1"/>
    </source>
</evidence>
<dbReference type="RefSeq" id="XP_013252713.1">
    <property type="nucleotide sequence ID" value="XM_013397259.1"/>
</dbReference>
<reference evidence="1" key="1">
    <citation type="submission" date="2013-10" db="EMBL/GenBank/DDBJ databases">
        <title>Genomic analysis of the causative agents of coccidiosis in chickens.</title>
        <authorList>
            <person name="Reid A.J."/>
            <person name="Blake D."/>
            <person name="Billington K."/>
            <person name="Browne H."/>
            <person name="Dunn M."/>
            <person name="Hung S."/>
            <person name="Kawahara F."/>
            <person name="Miranda-Saavedra D."/>
            <person name="Mourier T."/>
            <person name="Nagra H."/>
            <person name="Otto T.D."/>
            <person name="Rawlings N."/>
            <person name="Sanchez A."/>
            <person name="Sanders M."/>
            <person name="Subramaniam C."/>
            <person name="Tay Y."/>
            <person name="Dear P."/>
            <person name="Doerig C."/>
            <person name="Gruber A."/>
            <person name="Parkinson J."/>
            <person name="Shirley M."/>
            <person name="Wan K.L."/>
            <person name="Berriman M."/>
            <person name="Tomley F."/>
            <person name="Pain A."/>
        </authorList>
    </citation>
    <scope>NUCLEOTIDE SEQUENCE</scope>
    <source>
        <strain evidence="1">Houghton</strain>
    </source>
</reference>
<sequence length="83" mass="8317">MSGFPPPLPVAGARAPAQSGVMAQALTSGKSTESYGVTARRLAEEGGESCSVLASSSALCDVPGSVVSLRSAPRLIVVDLPVF</sequence>
<protein>
    <submittedName>
        <fullName evidence="1">Uncharacterized protein</fullName>
    </submittedName>
</protein>
<reference evidence="1" key="2">
    <citation type="submission" date="2013-10" db="EMBL/GenBank/DDBJ databases">
        <authorList>
            <person name="Aslett M."/>
        </authorList>
    </citation>
    <scope>NUCLEOTIDE SEQUENCE</scope>
    <source>
        <strain evidence="1">Houghton</strain>
    </source>
</reference>
<evidence type="ECO:0000313" key="2">
    <source>
        <dbReference type="Proteomes" id="UP000018050"/>
    </source>
</evidence>
<dbReference type="AlphaFoldDB" id="U6G9J9"/>
<dbReference type="GeneID" id="25273943"/>
<name>U6G9J9_EIMAC</name>
<organism evidence="1 2">
    <name type="scientific">Eimeria acervulina</name>
    <name type="common">Coccidian parasite</name>
    <dbReference type="NCBI Taxonomy" id="5801"/>
    <lineage>
        <taxon>Eukaryota</taxon>
        <taxon>Sar</taxon>
        <taxon>Alveolata</taxon>
        <taxon>Apicomplexa</taxon>
        <taxon>Conoidasida</taxon>
        <taxon>Coccidia</taxon>
        <taxon>Eucoccidiorida</taxon>
        <taxon>Eimeriorina</taxon>
        <taxon>Eimeriidae</taxon>
        <taxon>Eimeria</taxon>
    </lineage>
</organism>
<dbReference type="EMBL" id="HG670467">
    <property type="protein sequence ID" value="CDI76810.1"/>
    <property type="molecule type" value="Genomic_DNA"/>
</dbReference>
<proteinExistence type="predicted"/>
<dbReference type="Proteomes" id="UP000018050">
    <property type="component" value="Unassembled WGS sequence"/>
</dbReference>
<dbReference type="VEuPathDB" id="ToxoDB:EAH_00058730"/>
<keyword evidence="2" id="KW-1185">Reference proteome</keyword>